<dbReference type="AlphaFoldDB" id="A0A3P8ULP5"/>
<feature type="binding site" evidence="6">
    <location>
        <position position="51"/>
    </location>
    <ligand>
        <name>Na(+)</name>
        <dbReference type="ChEBI" id="CHEBI:29101"/>
        <label>1</label>
    </ligand>
</feature>
<dbReference type="GO" id="GO:0005886">
    <property type="term" value="C:plasma membrane"/>
    <property type="evidence" value="ECO:0007669"/>
    <property type="project" value="TreeGrafter"/>
</dbReference>
<name>A0A3P8ULP5_CYNSE</name>
<protein>
    <submittedName>
        <fullName evidence="8">Uncharacterized protein</fullName>
    </submittedName>
</protein>
<feature type="binding site" evidence="6">
    <location>
        <position position="48"/>
    </location>
    <ligand>
        <name>Na(+)</name>
        <dbReference type="ChEBI" id="CHEBI:29101"/>
        <label>1</label>
    </ligand>
</feature>
<keyword evidence="5 7" id="KW-0472">Membrane</keyword>
<feature type="transmembrane region" description="Helical" evidence="7">
    <location>
        <begin position="110"/>
        <end position="129"/>
    </location>
</feature>
<dbReference type="Proteomes" id="UP000265120">
    <property type="component" value="Chromosome 2"/>
</dbReference>
<dbReference type="GO" id="GO:0042995">
    <property type="term" value="C:cell projection"/>
    <property type="evidence" value="ECO:0007669"/>
    <property type="project" value="TreeGrafter"/>
</dbReference>
<dbReference type="PROSITE" id="PS50267">
    <property type="entry name" value="NA_NEUROTRAN_SYMP_3"/>
    <property type="match status" value="1"/>
</dbReference>
<proteinExistence type="predicted"/>
<keyword evidence="6" id="KW-0915">Sodium</keyword>
<dbReference type="PANTHER" id="PTHR11616">
    <property type="entry name" value="SODIUM/CHLORIDE DEPENDENT TRANSPORTER"/>
    <property type="match status" value="1"/>
</dbReference>
<evidence type="ECO:0000256" key="1">
    <source>
        <dbReference type="ARBA" id="ARBA00004141"/>
    </source>
</evidence>
<feature type="transmembrane region" description="Helical" evidence="7">
    <location>
        <begin position="71"/>
        <end position="89"/>
    </location>
</feature>
<evidence type="ECO:0000313" key="9">
    <source>
        <dbReference type="Proteomes" id="UP000265120"/>
    </source>
</evidence>
<keyword evidence="2" id="KW-0813">Transport</keyword>
<evidence type="ECO:0000313" key="8">
    <source>
        <dbReference type="Ensembl" id="ENSCSEP00000001566.1"/>
    </source>
</evidence>
<dbReference type="GO" id="GO:0046872">
    <property type="term" value="F:metal ion binding"/>
    <property type="evidence" value="ECO:0007669"/>
    <property type="project" value="UniProtKB-KW"/>
</dbReference>
<feature type="transmembrane region" description="Helical" evidence="7">
    <location>
        <begin position="149"/>
        <end position="167"/>
    </location>
</feature>
<evidence type="ECO:0000256" key="6">
    <source>
        <dbReference type="PIRSR" id="PIRSR600175-1"/>
    </source>
</evidence>
<evidence type="ECO:0000256" key="4">
    <source>
        <dbReference type="ARBA" id="ARBA00022989"/>
    </source>
</evidence>
<reference evidence="8" key="2">
    <citation type="submission" date="2025-08" db="UniProtKB">
        <authorList>
            <consortium name="Ensembl"/>
        </authorList>
    </citation>
    <scope>IDENTIFICATION</scope>
</reference>
<comment type="subcellular location">
    <subcellularLocation>
        <location evidence="1">Membrane</location>
        <topology evidence="1">Multi-pass membrane protein</topology>
    </subcellularLocation>
</comment>
<sequence length="213" mass="24211">MAHEQNTHISKVAESGPGLAFMAYPRAVAMMPFPQLWSVFFFIMIILLGLDTQGGLYVFQLFDHYACSGTTLLLFAVLQSVCVGWVYGADRFYDNIQDMIGYRPSPWIKYCLKFATPLVCVGTFIFSMFKSTALKFNNVMEYPWWGYALGWWFTLSSTLLVPLWMVYKLSTTAGTLRQVSPGPVLVQTLLLFLLQTFSPLSNSSHVHLCHTWL</sequence>
<evidence type="ECO:0000256" key="2">
    <source>
        <dbReference type="ARBA" id="ARBA00022448"/>
    </source>
</evidence>
<evidence type="ECO:0000256" key="7">
    <source>
        <dbReference type="SAM" id="Phobius"/>
    </source>
</evidence>
<keyword evidence="3 7" id="KW-0812">Transmembrane</keyword>
<reference evidence="8 9" key="1">
    <citation type="journal article" date="2014" name="Nat. Genet.">
        <title>Whole-genome sequence of a flatfish provides insights into ZW sex chromosome evolution and adaptation to a benthic lifestyle.</title>
        <authorList>
            <person name="Chen S."/>
            <person name="Zhang G."/>
            <person name="Shao C."/>
            <person name="Huang Q."/>
            <person name="Liu G."/>
            <person name="Zhang P."/>
            <person name="Song W."/>
            <person name="An N."/>
            <person name="Chalopin D."/>
            <person name="Volff J.N."/>
            <person name="Hong Y."/>
            <person name="Li Q."/>
            <person name="Sha Z."/>
            <person name="Zhou H."/>
            <person name="Xie M."/>
            <person name="Yu Q."/>
            <person name="Liu Y."/>
            <person name="Xiang H."/>
            <person name="Wang N."/>
            <person name="Wu K."/>
            <person name="Yang C."/>
            <person name="Zhou Q."/>
            <person name="Liao X."/>
            <person name="Yang L."/>
            <person name="Hu Q."/>
            <person name="Zhang J."/>
            <person name="Meng L."/>
            <person name="Jin L."/>
            <person name="Tian Y."/>
            <person name="Lian J."/>
            <person name="Yang J."/>
            <person name="Miao G."/>
            <person name="Liu S."/>
            <person name="Liang Z."/>
            <person name="Yan F."/>
            <person name="Li Y."/>
            <person name="Sun B."/>
            <person name="Zhang H."/>
            <person name="Zhang J."/>
            <person name="Zhu Y."/>
            <person name="Du M."/>
            <person name="Zhao Y."/>
            <person name="Schartl M."/>
            <person name="Tang Q."/>
            <person name="Wang J."/>
        </authorList>
    </citation>
    <scope>NUCLEOTIDE SEQUENCE</scope>
</reference>
<evidence type="ECO:0000256" key="3">
    <source>
        <dbReference type="ARBA" id="ARBA00022692"/>
    </source>
</evidence>
<organism evidence="8 9">
    <name type="scientific">Cynoglossus semilaevis</name>
    <name type="common">Tongue sole</name>
    <dbReference type="NCBI Taxonomy" id="244447"/>
    <lineage>
        <taxon>Eukaryota</taxon>
        <taxon>Metazoa</taxon>
        <taxon>Chordata</taxon>
        <taxon>Craniata</taxon>
        <taxon>Vertebrata</taxon>
        <taxon>Euteleostomi</taxon>
        <taxon>Actinopterygii</taxon>
        <taxon>Neopterygii</taxon>
        <taxon>Teleostei</taxon>
        <taxon>Neoteleostei</taxon>
        <taxon>Acanthomorphata</taxon>
        <taxon>Carangaria</taxon>
        <taxon>Pleuronectiformes</taxon>
        <taxon>Pleuronectoidei</taxon>
        <taxon>Cynoglossidae</taxon>
        <taxon>Cynoglossinae</taxon>
        <taxon>Cynoglossus</taxon>
    </lineage>
</organism>
<dbReference type="PANTHER" id="PTHR11616:SF249">
    <property type="entry name" value="SOLUTE CARRIER FAMILY 6 MEMBER 22, TANDEM DUPLICATE 2 ISOFORM X2-RELATED"/>
    <property type="match status" value="1"/>
</dbReference>
<dbReference type="GO" id="GO:0005332">
    <property type="term" value="F:gamma-aminobutyric acid:sodium:chloride symporter activity"/>
    <property type="evidence" value="ECO:0007669"/>
    <property type="project" value="TreeGrafter"/>
</dbReference>
<reference evidence="8" key="3">
    <citation type="submission" date="2025-09" db="UniProtKB">
        <authorList>
            <consortium name="Ensembl"/>
        </authorList>
    </citation>
    <scope>IDENTIFICATION</scope>
</reference>
<dbReference type="Ensembl" id="ENSCSET00000001596.1">
    <property type="protein sequence ID" value="ENSCSEP00000001566.1"/>
    <property type="gene ID" value="ENSCSEG00000001059.1"/>
</dbReference>
<keyword evidence="9" id="KW-1185">Reference proteome</keyword>
<dbReference type="InterPro" id="IPR037272">
    <property type="entry name" value="SNS_sf"/>
</dbReference>
<feature type="transmembrane region" description="Helical" evidence="7">
    <location>
        <begin position="36"/>
        <end position="59"/>
    </location>
</feature>
<accession>A0A3P8ULP5</accession>
<dbReference type="Pfam" id="PF00209">
    <property type="entry name" value="SNF"/>
    <property type="match status" value="1"/>
</dbReference>
<keyword evidence="4 7" id="KW-1133">Transmembrane helix</keyword>
<evidence type="ECO:0000256" key="5">
    <source>
        <dbReference type="ARBA" id="ARBA00023136"/>
    </source>
</evidence>
<dbReference type="GeneTree" id="ENSGT00940000163827"/>
<keyword evidence="6" id="KW-0479">Metal-binding</keyword>
<dbReference type="SUPFAM" id="SSF161070">
    <property type="entry name" value="SNF-like"/>
    <property type="match status" value="1"/>
</dbReference>
<dbReference type="InterPro" id="IPR000175">
    <property type="entry name" value="Na/ntran_symport"/>
</dbReference>